<reference evidence="2" key="2">
    <citation type="journal article" date="2023" name="Commun. Biol.">
        <title>Intrasexual cuticular hydrocarbon dimorphism in a wasp sheds light on hydrocarbon biosynthesis genes in Hymenoptera.</title>
        <authorList>
            <person name="Moris V.C."/>
            <person name="Podsiadlowski L."/>
            <person name="Martin S."/>
            <person name="Oeyen J.P."/>
            <person name="Donath A."/>
            <person name="Petersen M."/>
            <person name="Wilbrandt J."/>
            <person name="Misof B."/>
            <person name="Liedtke D."/>
            <person name="Thamm M."/>
            <person name="Scheiner R."/>
            <person name="Schmitt T."/>
            <person name="Niehuis O."/>
        </authorList>
    </citation>
    <scope>NUCLEOTIDE SEQUENCE</scope>
    <source>
        <strain evidence="2">GBR_01_08_01A</strain>
    </source>
</reference>
<dbReference type="EMBL" id="JAIFRP010000045">
    <property type="protein sequence ID" value="KAK2580833.1"/>
    <property type="molecule type" value="Genomic_DNA"/>
</dbReference>
<feature type="region of interest" description="Disordered" evidence="1">
    <location>
        <begin position="1"/>
        <end position="22"/>
    </location>
</feature>
<accession>A0AAD9VN75</accession>
<gene>
    <name evidence="2" type="ORF">KPH14_005915</name>
</gene>
<name>A0AAD9VN75_9HYME</name>
<keyword evidence="3" id="KW-1185">Reference proteome</keyword>
<reference evidence="2" key="1">
    <citation type="submission" date="2021-08" db="EMBL/GenBank/DDBJ databases">
        <authorList>
            <person name="Misof B."/>
            <person name="Oliver O."/>
            <person name="Podsiadlowski L."/>
            <person name="Donath A."/>
            <person name="Peters R."/>
            <person name="Mayer C."/>
            <person name="Rust J."/>
            <person name="Gunkel S."/>
            <person name="Lesny P."/>
            <person name="Martin S."/>
            <person name="Oeyen J.P."/>
            <person name="Petersen M."/>
            <person name="Panagiotis P."/>
            <person name="Wilbrandt J."/>
            <person name="Tanja T."/>
        </authorList>
    </citation>
    <scope>NUCLEOTIDE SEQUENCE</scope>
    <source>
        <strain evidence="2">GBR_01_08_01A</strain>
        <tissue evidence="2">Thorax + abdomen</tissue>
    </source>
</reference>
<evidence type="ECO:0000313" key="3">
    <source>
        <dbReference type="Proteomes" id="UP001258017"/>
    </source>
</evidence>
<dbReference type="Proteomes" id="UP001258017">
    <property type="component" value="Unassembled WGS sequence"/>
</dbReference>
<dbReference type="AlphaFoldDB" id="A0AAD9VN75"/>
<comment type="caution">
    <text evidence="2">The sequence shown here is derived from an EMBL/GenBank/DDBJ whole genome shotgun (WGS) entry which is preliminary data.</text>
</comment>
<evidence type="ECO:0000313" key="2">
    <source>
        <dbReference type="EMBL" id="KAK2580833.1"/>
    </source>
</evidence>
<proteinExistence type="predicted"/>
<protein>
    <submittedName>
        <fullName evidence="2">Uncharacterized protein</fullName>
    </submittedName>
</protein>
<evidence type="ECO:0000256" key="1">
    <source>
        <dbReference type="SAM" id="MobiDB-lite"/>
    </source>
</evidence>
<sequence length="132" mass="14791">MRRPPKTNRAIDPRASGPARPVEVTTTTPFKVALGIHENMLVGRGNNSESFVPPIDTRIEILYPSSLFSVINPTGPLEPRTLSDYLRSTCSTRRLLRKSRNNLRVDKGSRADDLGSRRVVETEGRIQELVDH</sequence>
<organism evidence="2 3">
    <name type="scientific">Odynerus spinipes</name>
    <dbReference type="NCBI Taxonomy" id="1348599"/>
    <lineage>
        <taxon>Eukaryota</taxon>
        <taxon>Metazoa</taxon>
        <taxon>Ecdysozoa</taxon>
        <taxon>Arthropoda</taxon>
        <taxon>Hexapoda</taxon>
        <taxon>Insecta</taxon>
        <taxon>Pterygota</taxon>
        <taxon>Neoptera</taxon>
        <taxon>Endopterygota</taxon>
        <taxon>Hymenoptera</taxon>
        <taxon>Apocrita</taxon>
        <taxon>Aculeata</taxon>
        <taxon>Vespoidea</taxon>
        <taxon>Vespidae</taxon>
        <taxon>Eumeninae</taxon>
        <taxon>Odynerus</taxon>
    </lineage>
</organism>